<dbReference type="GO" id="GO:0005737">
    <property type="term" value="C:cytoplasm"/>
    <property type="evidence" value="ECO:0007669"/>
    <property type="project" value="UniProtKB-SubCell"/>
</dbReference>
<feature type="binding site" evidence="8">
    <location>
        <begin position="152"/>
        <end position="153"/>
    </location>
    <ligand>
        <name>UDP-N-acetyl-alpha-D-muramoyl-L-alanyl-D-glutamate</name>
        <dbReference type="ChEBI" id="CHEBI:83900"/>
    </ligand>
</feature>
<dbReference type="PANTHER" id="PTHR23135">
    <property type="entry name" value="MUR LIGASE FAMILY MEMBER"/>
    <property type="match status" value="1"/>
</dbReference>
<feature type="binding site" evidence="8">
    <location>
        <position position="30"/>
    </location>
    <ligand>
        <name>UDP-N-acetyl-alpha-D-muramoyl-L-alanyl-D-glutamate</name>
        <dbReference type="ChEBI" id="CHEBI:83900"/>
    </ligand>
</feature>
<evidence type="ECO:0000256" key="3">
    <source>
        <dbReference type="ARBA" id="ARBA00022618"/>
    </source>
</evidence>
<dbReference type="NCBIfam" id="TIGR01085">
    <property type="entry name" value="murE"/>
    <property type="match status" value="1"/>
</dbReference>
<comment type="similarity">
    <text evidence="2 8">Belongs to the MurCDEF family. MurE subfamily.</text>
</comment>
<evidence type="ECO:0000259" key="12">
    <source>
        <dbReference type="Pfam" id="PF08245"/>
    </source>
</evidence>
<accession>A0A1H6TD65</accession>
<dbReference type="InterPro" id="IPR036615">
    <property type="entry name" value="Mur_ligase_C_dom_sf"/>
</dbReference>
<dbReference type="Pfam" id="PF02875">
    <property type="entry name" value="Mur_ligase_C"/>
    <property type="match status" value="1"/>
</dbReference>
<dbReference type="GO" id="GO:0005524">
    <property type="term" value="F:ATP binding"/>
    <property type="evidence" value="ECO:0007669"/>
    <property type="project" value="UniProtKB-UniRule"/>
</dbReference>
<dbReference type="Gene3D" id="3.40.1190.10">
    <property type="entry name" value="Mur-like, catalytic domain"/>
    <property type="match status" value="1"/>
</dbReference>
<evidence type="ECO:0000256" key="7">
    <source>
        <dbReference type="ARBA" id="ARBA00023316"/>
    </source>
</evidence>
<dbReference type="AlphaFoldDB" id="A0A1H6TD65"/>
<dbReference type="InterPro" id="IPR000713">
    <property type="entry name" value="Mur_ligase_N"/>
</dbReference>
<dbReference type="Gene3D" id="3.90.190.20">
    <property type="entry name" value="Mur ligase, C-terminal domain"/>
    <property type="match status" value="1"/>
</dbReference>
<dbReference type="InterPro" id="IPR005761">
    <property type="entry name" value="UDP-N-AcMur-Glu-dNH2Pim_ligase"/>
</dbReference>
<evidence type="ECO:0000256" key="5">
    <source>
        <dbReference type="ARBA" id="ARBA00022984"/>
    </source>
</evidence>
<dbReference type="NCBIfam" id="NF001126">
    <property type="entry name" value="PRK00139.1-4"/>
    <property type="match status" value="1"/>
</dbReference>
<keyword evidence="5 8" id="KW-0573">Peptidoglycan synthesis</keyword>
<dbReference type="SUPFAM" id="SSF53244">
    <property type="entry name" value="MurD-like peptide ligases, peptide-binding domain"/>
    <property type="match status" value="1"/>
</dbReference>
<dbReference type="InterPro" id="IPR004101">
    <property type="entry name" value="Mur_ligase_C"/>
</dbReference>
<dbReference type="GO" id="GO:0009252">
    <property type="term" value="P:peptidoglycan biosynthetic process"/>
    <property type="evidence" value="ECO:0007669"/>
    <property type="project" value="UniProtKB-UniRule"/>
</dbReference>
<evidence type="ECO:0000259" key="10">
    <source>
        <dbReference type="Pfam" id="PF01225"/>
    </source>
</evidence>
<dbReference type="GO" id="GO:0016881">
    <property type="term" value="F:acid-amino acid ligase activity"/>
    <property type="evidence" value="ECO:0007669"/>
    <property type="project" value="UniProtKB-UniRule"/>
</dbReference>
<evidence type="ECO:0000313" key="14">
    <source>
        <dbReference type="Proteomes" id="UP000183028"/>
    </source>
</evidence>
<feature type="domain" description="Mur ligase C-terminal" evidence="11">
    <location>
        <begin position="331"/>
        <end position="458"/>
    </location>
</feature>
<dbReference type="OrthoDB" id="9800958at2"/>
<dbReference type="HAMAP" id="MF_00208">
    <property type="entry name" value="MurE"/>
    <property type="match status" value="1"/>
</dbReference>
<keyword evidence="8" id="KW-0460">Magnesium</keyword>
<evidence type="ECO:0000256" key="2">
    <source>
        <dbReference type="ARBA" id="ARBA00005898"/>
    </source>
</evidence>
<proteinExistence type="inferred from homology"/>
<comment type="cofactor">
    <cofactor evidence="8">
        <name>Mg(2+)</name>
        <dbReference type="ChEBI" id="CHEBI:18420"/>
    </cofactor>
</comment>
<reference evidence="14" key="1">
    <citation type="submission" date="2016-10" db="EMBL/GenBank/DDBJ databases">
        <authorList>
            <person name="Varghese N."/>
        </authorList>
    </citation>
    <scope>NUCLEOTIDE SEQUENCE [LARGE SCALE GENOMIC DNA]</scope>
    <source>
        <strain evidence="14">DSM 20406</strain>
    </source>
</reference>
<feature type="binding site" evidence="8">
    <location>
        <position position="179"/>
    </location>
    <ligand>
        <name>UDP-N-acetyl-alpha-D-muramoyl-L-alanyl-D-glutamate</name>
        <dbReference type="ChEBI" id="CHEBI:83900"/>
    </ligand>
</feature>
<keyword evidence="8" id="KW-0067">ATP-binding</keyword>
<evidence type="ECO:0000313" key="13">
    <source>
        <dbReference type="EMBL" id="SEI77236.1"/>
    </source>
</evidence>
<evidence type="ECO:0000256" key="4">
    <source>
        <dbReference type="ARBA" id="ARBA00022960"/>
    </source>
</evidence>
<dbReference type="Pfam" id="PF08245">
    <property type="entry name" value="Mur_ligase_M"/>
    <property type="match status" value="1"/>
</dbReference>
<evidence type="ECO:0000256" key="1">
    <source>
        <dbReference type="ARBA" id="ARBA00004752"/>
    </source>
</evidence>
<dbReference type="GO" id="GO:0051301">
    <property type="term" value="P:cell division"/>
    <property type="evidence" value="ECO:0007669"/>
    <property type="project" value="UniProtKB-KW"/>
</dbReference>
<dbReference type="UniPathway" id="UPA00219"/>
<keyword evidence="3 8" id="KW-0132">Cell division</keyword>
<comment type="function">
    <text evidence="8">Catalyzes the addition of an amino acid to the nucleotide precursor UDP-N-acetylmuramoyl-L-alanyl-D-glutamate (UMAG) in the biosynthesis of bacterial cell-wall peptidoglycan.</text>
</comment>
<dbReference type="Proteomes" id="UP000183028">
    <property type="component" value="Unassembled WGS sequence"/>
</dbReference>
<feature type="domain" description="Mur ligase central" evidence="12">
    <location>
        <begin position="108"/>
        <end position="309"/>
    </location>
</feature>
<comment type="PTM">
    <text evidence="8">Carboxylation is probably crucial for Mg(2+) binding and, consequently, for the gamma-phosphate positioning of ATP.</text>
</comment>
<comment type="pathway">
    <text evidence="1 8 9">Cell wall biogenesis; peptidoglycan biosynthesis.</text>
</comment>
<keyword evidence="8" id="KW-0547">Nucleotide-binding</keyword>
<evidence type="ECO:0000256" key="6">
    <source>
        <dbReference type="ARBA" id="ARBA00023306"/>
    </source>
</evidence>
<organism evidence="13 14">
    <name type="scientific">Sharpea azabuensis</name>
    <dbReference type="NCBI Taxonomy" id="322505"/>
    <lineage>
        <taxon>Bacteria</taxon>
        <taxon>Bacillati</taxon>
        <taxon>Bacillota</taxon>
        <taxon>Erysipelotrichia</taxon>
        <taxon>Erysipelotrichales</taxon>
        <taxon>Coprobacillaceae</taxon>
        <taxon>Sharpea</taxon>
    </lineage>
</organism>
<dbReference type="GO" id="GO:0000287">
    <property type="term" value="F:magnesium ion binding"/>
    <property type="evidence" value="ECO:0007669"/>
    <property type="project" value="UniProtKB-UniRule"/>
</dbReference>
<name>A0A1H6TD65_9FIRM</name>
<dbReference type="SUPFAM" id="SSF53623">
    <property type="entry name" value="MurD-like peptide ligases, catalytic domain"/>
    <property type="match status" value="1"/>
</dbReference>
<keyword evidence="14" id="KW-1185">Reference proteome</keyword>
<dbReference type="EMBL" id="FNYK01000023">
    <property type="protein sequence ID" value="SEI77236.1"/>
    <property type="molecule type" value="Genomic_DNA"/>
</dbReference>
<dbReference type="InterPro" id="IPR013221">
    <property type="entry name" value="Mur_ligase_cen"/>
</dbReference>
<evidence type="ECO:0000256" key="8">
    <source>
        <dbReference type="HAMAP-Rule" id="MF_00208"/>
    </source>
</evidence>
<dbReference type="PANTHER" id="PTHR23135:SF4">
    <property type="entry name" value="UDP-N-ACETYLMURAMOYL-L-ALANYL-D-GLUTAMATE--2,6-DIAMINOPIMELATE LIGASE MURE HOMOLOG, CHLOROPLASTIC"/>
    <property type="match status" value="1"/>
</dbReference>
<evidence type="ECO:0000256" key="9">
    <source>
        <dbReference type="RuleBase" id="RU004135"/>
    </source>
</evidence>
<protein>
    <recommendedName>
        <fullName evidence="8">UDP-N-acetylmuramyl-tripeptide synthetase</fullName>
        <ecNumber evidence="8">6.3.2.-</ecNumber>
    </recommendedName>
    <alternativeName>
        <fullName evidence="8">UDP-MurNAc-tripeptide synthetase</fullName>
    </alternativeName>
</protein>
<dbReference type="STRING" id="322505.SAMN04487836_10767"/>
<keyword evidence="4 8" id="KW-0133">Cell shape</keyword>
<keyword evidence="8 13" id="KW-0436">Ligase</keyword>
<sequence length="490" mass="54429">MKVIDLLEGLNYTLVQGSLDGDVEDIVFDSRKANNTNLFIAMKGANVDSHQFIPQVIEQGCKVIVVEEDVDVTKDVTLIKVEASRQALAYMSAALFHHPAREMCVIGITGTKGKTTTAHMISAILEAAGKRVGVIGTSGIEYAGKVEKTNNTTPESYELQQTFRKMVDAGVKYLVMECSSQGFKMHRTDGIVFDYGLFTNIEPDHIGPHEHKDFNEYKYYKSRIFAQSKQGLINMDADYADELKDGAACPMTTFAIDRDATYRASNMHYVREADFVGVEFNVTGQCHLDVKLALPGKYNVYNALCAIALCDMLGIDENAILEALKKVAVAGRMEIAFSNKDMTVIVDYAHNALAMESLLDTLRQYQPHRLVVVFGCGGNRSKERRYGMGEVAAKKADFSILTADNSRFEKTTDIIQDIKSTLVPLGGQYMEIDDRLEAIEYALSHHEKGDMIAIIGKGNEDYNDVNGVKTHFSDREAVDEAVKKYHLENS</sequence>
<feature type="modified residue" description="N6-carboxylysine" evidence="8">
    <location>
        <position position="221"/>
    </location>
</feature>
<feature type="domain" description="Mur ligase N-terminal catalytic" evidence="10">
    <location>
        <begin position="26"/>
        <end position="90"/>
    </location>
</feature>
<gene>
    <name evidence="8" type="primary">murE</name>
    <name evidence="13" type="ORF">SAMN04487834_10237</name>
</gene>
<comment type="subcellular location">
    <subcellularLocation>
        <location evidence="8 9">Cytoplasm</location>
    </subcellularLocation>
</comment>
<feature type="binding site" evidence="8">
    <location>
        <position position="187"/>
    </location>
    <ligand>
        <name>UDP-N-acetyl-alpha-D-muramoyl-L-alanyl-D-glutamate</name>
        <dbReference type="ChEBI" id="CHEBI:83900"/>
    </ligand>
</feature>
<dbReference type="Pfam" id="PF01225">
    <property type="entry name" value="Mur_ligase"/>
    <property type="match status" value="1"/>
</dbReference>
<dbReference type="eggNOG" id="COG0769">
    <property type="taxonomic scope" value="Bacteria"/>
</dbReference>
<dbReference type="Gene3D" id="3.40.1390.10">
    <property type="entry name" value="MurE/MurF, N-terminal domain"/>
    <property type="match status" value="1"/>
</dbReference>
<comment type="caution">
    <text evidence="8">Lacks conserved residue(s) required for the propagation of feature annotation.</text>
</comment>
<dbReference type="GeneID" id="54119643"/>
<dbReference type="InterPro" id="IPR036565">
    <property type="entry name" value="Mur-like_cat_sf"/>
</dbReference>
<keyword evidence="6 8" id="KW-0131">Cell cycle</keyword>
<dbReference type="GO" id="GO:0008360">
    <property type="term" value="P:regulation of cell shape"/>
    <property type="evidence" value="ECO:0007669"/>
    <property type="project" value="UniProtKB-KW"/>
</dbReference>
<feature type="binding site" evidence="8">
    <location>
        <begin position="110"/>
        <end position="116"/>
    </location>
    <ligand>
        <name>ATP</name>
        <dbReference type="ChEBI" id="CHEBI:30616"/>
    </ligand>
</feature>
<keyword evidence="7 8" id="KW-0961">Cell wall biogenesis/degradation</keyword>
<dbReference type="GO" id="GO:0071555">
    <property type="term" value="P:cell wall organization"/>
    <property type="evidence" value="ECO:0007669"/>
    <property type="project" value="UniProtKB-KW"/>
</dbReference>
<dbReference type="RefSeq" id="WP_033162235.1">
    <property type="nucleotide sequence ID" value="NZ_CACVTN010000007.1"/>
</dbReference>
<feature type="binding site" evidence="8">
    <location>
        <position position="151"/>
    </location>
    <ligand>
        <name>UDP-N-acetyl-alpha-D-muramoyl-L-alanyl-D-glutamate</name>
        <dbReference type="ChEBI" id="CHEBI:83900"/>
    </ligand>
</feature>
<keyword evidence="8" id="KW-0963">Cytoplasm</keyword>
<evidence type="ECO:0000259" key="11">
    <source>
        <dbReference type="Pfam" id="PF02875"/>
    </source>
</evidence>
<dbReference type="EC" id="6.3.2.-" evidence="8"/>